<comment type="caution">
    <text evidence="1">The sequence shown here is derived from an EMBL/GenBank/DDBJ whole genome shotgun (WGS) entry which is preliminary data.</text>
</comment>
<reference evidence="1 2" key="1">
    <citation type="submission" date="2018-07" db="EMBL/GenBank/DDBJ databases">
        <title>Genomic Encyclopedia of Type Strains, Phase III (KMG-III): the genomes of soil and plant-associated and newly described type strains.</title>
        <authorList>
            <person name="Whitman W."/>
        </authorList>
    </citation>
    <scope>NUCLEOTIDE SEQUENCE [LARGE SCALE GENOMIC DNA]</scope>
    <source>
        <strain evidence="1 2">CECT 8487</strain>
    </source>
</reference>
<evidence type="ECO:0000313" key="1">
    <source>
        <dbReference type="EMBL" id="RED47980.1"/>
    </source>
</evidence>
<dbReference type="Proteomes" id="UP000256629">
    <property type="component" value="Unassembled WGS sequence"/>
</dbReference>
<protein>
    <submittedName>
        <fullName evidence="1">Uncharacterized protein</fullName>
    </submittedName>
</protein>
<name>A0A3D9HER8_9FLAO</name>
<sequence length="31" mass="3677">MLVYFEYKKEATITSLPLSYSDKVRVYFGID</sequence>
<dbReference type="EMBL" id="QRDX01000005">
    <property type="protein sequence ID" value="RED47980.1"/>
    <property type="molecule type" value="Genomic_DNA"/>
</dbReference>
<dbReference type="AlphaFoldDB" id="A0A3D9HER8"/>
<proteinExistence type="predicted"/>
<accession>A0A3D9HER8</accession>
<organism evidence="1 2">
    <name type="scientific">Seonamhaeicola aphaedonensis</name>
    <dbReference type="NCBI Taxonomy" id="1461338"/>
    <lineage>
        <taxon>Bacteria</taxon>
        <taxon>Pseudomonadati</taxon>
        <taxon>Bacteroidota</taxon>
        <taxon>Flavobacteriia</taxon>
        <taxon>Flavobacteriales</taxon>
        <taxon>Flavobacteriaceae</taxon>
    </lineage>
</organism>
<gene>
    <name evidence="1" type="ORF">DFQ02_105207</name>
</gene>
<evidence type="ECO:0000313" key="2">
    <source>
        <dbReference type="Proteomes" id="UP000256629"/>
    </source>
</evidence>
<keyword evidence="2" id="KW-1185">Reference proteome</keyword>